<gene>
    <name evidence="2" type="ORF">RI845_18265</name>
</gene>
<dbReference type="Proteomes" id="UP001248581">
    <property type="component" value="Chromosome"/>
</dbReference>
<dbReference type="EMBL" id="CP134146">
    <property type="protein sequence ID" value="WNC68450.1"/>
    <property type="molecule type" value="Genomic_DNA"/>
</dbReference>
<dbReference type="RefSeq" id="WP_348387606.1">
    <property type="nucleotide sequence ID" value="NZ_CP134146.1"/>
</dbReference>
<feature type="domain" description="Glycosyltransferase subfamily 4-like N-terminal" evidence="1">
    <location>
        <begin position="93"/>
        <end position="207"/>
    </location>
</feature>
<dbReference type="InterPro" id="IPR028098">
    <property type="entry name" value="Glyco_trans_4-like_N"/>
</dbReference>
<sequence>MAKTILMVAFDFPPSNAASVQRTLKFFQYLNEFGWTTIMLTAKQSAYVHLDNSPPIKLNDNQFIYRAKAFDVMRHLSIRGKHFNWMKTPDRWGTWIPFALYKGKKIILQHKPDIIWSTYPIPSAHYIASKLSDYGSIPWVADYRDPAPYIHTTNGKFLDGIHKKIDDLTISKARKVIFATSATKDKYEEQYSESEQFSVIENGYDEDNFRKAKALEKSHPNIFSDGKFSLYYAGALYQEGRDPIPIFEALSQLKAKNEIDSSNFELIFQGAGDGTVFEDTLKQLNVDDLVSFIKPTDFLLAIVNMTRADALLLIQDERFNLQVPGKIYEYLGSNKPILIKTPEGSSTAQVANLYKCCLLFSNQNIYELILNTSIQQGFNKMEPSHLTGNFSRKDRAKTLNELLNSIIQT</sequence>
<dbReference type="Gene3D" id="3.40.50.2000">
    <property type="entry name" value="Glycogen Phosphorylase B"/>
    <property type="match status" value="1"/>
</dbReference>
<dbReference type="EC" id="2.4.-.-" evidence="2"/>
<evidence type="ECO:0000313" key="3">
    <source>
        <dbReference type="Proteomes" id="UP001248581"/>
    </source>
</evidence>
<evidence type="ECO:0000259" key="1">
    <source>
        <dbReference type="Pfam" id="PF13439"/>
    </source>
</evidence>
<dbReference type="SUPFAM" id="SSF53756">
    <property type="entry name" value="UDP-Glycosyltransferase/glycogen phosphorylase"/>
    <property type="match status" value="1"/>
</dbReference>
<evidence type="ECO:0000313" key="2">
    <source>
        <dbReference type="EMBL" id="WNC68450.1"/>
    </source>
</evidence>
<organism evidence="2 3">
    <name type="scientific">Thalassotalea nanhaiensis</name>
    <dbReference type="NCBI Taxonomy" id="3065648"/>
    <lineage>
        <taxon>Bacteria</taxon>
        <taxon>Pseudomonadati</taxon>
        <taxon>Pseudomonadota</taxon>
        <taxon>Gammaproteobacteria</taxon>
        <taxon>Alteromonadales</taxon>
        <taxon>Colwelliaceae</taxon>
        <taxon>Thalassotalea</taxon>
    </lineage>
</organism>
<protein>
    <submittedName>
        <fullName evidence="2">Glycosyltransferase</fullName>
        <ecNumber evidence="2">2.4.-.-</ecNumber>
    </submittedName>
</protein>
<dbReference type="GO" id="GO:0016757">
    <property type="term" value="F:glycosyltransferase activity"/>
    <property type="evidence" value="ECO:0007669"/>
    <property type="project" value="UniProtKB-KW"/>
</dbReference>
<accession>A0ABY9TL09</accession>
<proteinExistence type="predicted"/>
<dbReference type="Pfam" id="PF13439">
    <property type="entry name" value="Glyco_transf_4"/>
    <property type="match status" value="1"/>
</dbReference>
<keyword evidence="2" id="KW-0808">Transferase</keyword>
<keyword evidence="3" id="KW-1185">Reference proteome</keyword>
<keyword evidence="2" id="KW-0328">Glycosyltransferase</keyword>
<reference evidence="3" key="1">
    <citation type="submission" date="2023-09" db="EMBL/GenBank/DDBJ databases">
        <authorList>
            <person name="Li S."/>
            <person name="Li X."/>
            <person name="Zhang C."/>
            <person name="Zhao Z."/>
        </authorList>
    </citation>
    <scope>NUCLEOTIDE SEQUENCE [LARGE SCALE GENOMIC DNA]</scope>
    <source>
        <strain evidence="3">SQ345</strain>
    </source>
</reference>
<name>A0ABY9TL09_9GAMM</name>